<reference evidence="4" key="1">
    <citation type="submission" date="2019-08" db="EMBL/GenBank/DDBJ databases">
        <authorList>
            <person name="Kucharzyk K."/>
            <person name="Murdoch R.W."/>
            <person name="Higgins S."/>
            <person name="Loffler F."/>
        </authorList>
    </citation>
    <scope>NUCLEOTIDE SEQUENCE</scope>
</reference>
<name>A0A644XR66_9ZZZZ</name>
<dbReference type="InterPro" id="IPR050090">
    <property type="entry name" value="Tyrosine_recombinase_XerCD"/>
</dbReference>
<proteinExistence type="predicted"/>
<dbReference type="GO" id="GO:0006310">
    <property type="term" value="P:DNA recombination"/>
    <property type="evidence" value="ECO:0007669"/>
    <property type="project" value="UniProtKB-KW"/>
</dbReference>
<dbReference type="Pfam" id="PF00589">
    <property type="entry name" value="Phage_integrase"/>
    <property type="match status" value="1"/>
</dbReference>
<dbReference type="InterPro" id="IPR002104">
    <property type="entry name" value="Integrase_catalytic"/>
</dbReference>
<dbReference type="PANTHER" id="PTHR30349">
    <property type="entry name" value="PHAGE INTEGRASE-RELATED"/>
    <property type="match status" value="1"/>
</dbReference>
<evidence type="ECO:0000313" key="4">
    <source>
        <dbReference type="EMBL" id="MPM18625.1"/>
    </source>
</evidence>
<accession>A0A644XR66</accession>
<evidence type="ECO:0000256" key="2">
    <source>
        <dbReference type="ARBA" id="ARBA00023172"/>
    </source>
</evidence>
<gene>
    <name evidence="4" type="primary">xerC_90</name>
    <name evidence="4" type="ORF">SDC9_65038</name>
</gene>
<dbReference type="PROSITE" id="PS51898">
    <property type="entry name" value="TYR_RECOMBINASE"/>
    <property type="match status" value="1"/>
</dbReference>
<organism evidence="4">
    <name type="scientific">bioreactor metagenome</name>
    <dbReference type="NCBI Taxonomy" id="1076179"/>
    <lineage>
        <taxon>unclassified sequences</taxon>
        <taxon>metagenomes</taxon>
        <taxon>ecological metagenomes</taxon>
    </lineage>
</organism>
<dbReference type="InterPro" id="IPR013762">
    <property type="entry name" value="Integrase-like_cat_sf"/>
</dbReference>
<evidence type="ECO:0000256" key="1">
    <source>
        <dbReference type="ARBA" id="ARBA00023125"/>
    </source>
</evidence>
<dbReference type="AlphaFoldDB" id="A0A644XR66"/>
<dbReference type="SUPFAM" id="SSF56349">
    <property type="entry name" value="DNA breaking-rejoining enzymes"/>
    <property type="match status" value="1"/>
</dbReference>
<dbReference type="InterPro" id="IPR011010">
    <property type="entry name" value="DNA_brk_join_enz"/>
</dbReference>
<keyword evidence="1" id="KW-0238">DNA-binding</keyword>
<comment type="caution">
    <text evidence="4">The sequence shown here is derived from an EMBL/GenBank/DDBJ whole genome shotgun (WGS) entry which is preliminary data.</text>
</comment>
<dbReference type="Gene3D" id="1.10.443.10">
    <property type="entry name" value="Intergrase catalytic core"/>
    <property type="match status" value="1"/>
</dbReference>
<dbReference type="CDD" id="cd01189">
    <property type="entry name" value="INT_ICEBs1_C_like"/>
    <property type="match status" value="1"/>
</dbReference>
<dbReference type="EMBL" id="VSSQ01003020">
    <property type="protein sequence ID" value="MPM18625.1"/>
    <property type="molecule type" value="Genomic_DNA"/>
</dbReference>
<dbReference type="GO" id="GO:0003677">
    <property type="term" value="F:DNA binding"/>
    <property type="evidence" value="ECO:0007669"/>
    <property type="project" value="UniProtKB-KW"/>
</dbReference>
<dbReference type="GO" id="GO:0015074">
    <property type="term" value="P:DNA integration"/>
    <property type="evidence" value="ECO:0007669"/>
    <property type="project" value="InterPro"/>
</dbReference>
<sequence length="168" mass="18701">MSISRTVTRTSGCPGLSGKTTLLVGTPKSKRSVRKIPLPEFLISAVRAYEKASAQGTCYLLSNAQTPLDPRSYQKLFTRVLKHAGVKNRKFHAIRHTFATRALELGVDVKTLSELLGHSNVSTTLNIYAHSLLEQKRIAMDKFEQLHQFQMCQPLFAVREAVTSAQIC</sequence>
<protein>
    <submittedName>
        <fullName evidence="4">Tyrosine recombinase XerC</fullName>
    </submittedName>
</protein>
<dbReference type="PANTHER" id="PTHR30349:SF41">
    <property type="entry name" value="INTEGRASE_RECOMBINASE PROTEIN MJ0367-RELATED"/>
    <property type="match status" value="1"/>
</dbReference>
<feature type="domain" description="Tyr recombinase" evidence="3">
    <location>
        <begin position="1"/>
        <end position="141"/>
    </location>
</feature>
<keyword evidence="2" id="KW-0233">DNA recombination</keyword>
<evidence type="ECO:0000259" key="3">
    <source>
        <dbReference type="PROSITE" id="PS51898"/>
    </source>
</evidence>